<dbReference type="InterPro" id="IPR036735">
    <property type="entry name" value="NGN_dom_sf"/>
</dbReference>
<dbReference type="InterPro" id="IPR015869">
    <property type="entry name" value="Transcrpt_antiterm_NusG_bac_CS"/>
</dbReference>
<dbReference type="FunFam" id="2.30.30.30:FF:000002">
    <property type="entry name" value="Transcription termination/antitermination factor NusG"/>
    <property type="match status" value="1"/>
</dbReference>
<gene>
    <name evidence="5 10" type="primary">nusG</name>
    <name evidence="10" type="ORF">MAGMO_2535</name>
</gene>
<proteinExistence type="inferred from homology"/>
<protein>
    <recommendedName>
        <fullName evidence="5 6">Transcription termination/antitermination protein NusG</fullName>
    </recommendedName>
</protein>
<dbReference type="GO" id="GO:0006353">
    <property type="term" value="P:DNA-templated transcription termination"/>
    <property type="evidence" value="ECO:0007669"/>
    <property type="project" value="UniProtKB-UniRule"/>
</dbReference>
<dbReference type="Pfam" id="PF00467">
    <property type="entry name" value="KOW"/>
    <property type="match status" value="1"/>
</dbReference>
<evidence type="ECO:0000256" key="3">
    <source>
        <dbReference type="ARBA" id="ARBA00023015"/>
    </source>
</evidence>
<dbReference type="InterPro" id="IPR047050">
    <property type="entry name" value="NGN"/>
</dbReference>
<sequence length="176" mass="19950">MAKKWYVIHAYSGFEKRVKQTLEEKVRVTGMSQYFEEILVPSEEVVELRKGTKVTSERKFFPGYVLVKMDLNDETWHLVKDVPKVAGFLGGGGRPQALSESEVEKILRQVEVGMEKPKPKVTFSVGENVRVIDGPFVSFNGLVEEVDEDKTRLKVSVSIFGRATPVELDFVQVEKL</sequence>
<dbReference type="CDD" id="cd06091">
    <property type="entry name" value="KOW_NusG"/>
    <property type="match status" value="1"/>
</dbReference>
<evidence type="ECO:0000256" key="2">
    <source>
        <dbReference type="ARBA" id="ARBA00022814"/>
    </source>
</evidence>
<dbReference type="Gene3D" id="2.30.30.30">
    <property type="match status" value="1"/>
</dbReference>
<evidence type="ECO:0000256" key="7">
    <source>
        <dbReference type="RuleBase" id="RU000538"/>
    </source>
</evidence>
<evidence type="ECO:0000256" key="6">
    <source>
        <dbReference type="NCBIfam" id="TIGR00922"/>
    </source>
</evidence>
<evidence type="ECO:0000259" key="8">
    <source>
        <dbReference type="SMART" id="SM00738"/>
    </source>
</evidence>
<evidence type="ECO:0000256" key="5">
    <source>
        <dbReference type="HAMAP-Rule" id="MF_00948"/>
    </source>
</evidence>
<dbReference type="SMART" id="SM00739">
    <property type="entry name" value="KOW"/>
    <property type="match status" value="1"/>
</dbReference>
<dbReference type="AlphaFoldDB" id="A0A1S7LI90"/>
<keyword evidence="4 5" id="KW-0804">Transcription</keyword>
<dbReference type="PROSITE" id="PS01014">
    <property type="entry name" value="NUSG"/>
    <property type="match status" value="1"/>
</dbReference>
<dbReference type="GO" id="GO:0005829">
    <property type="term" value="C:cytosol"/>
    <property type="evidence" value="ECO:0007669"/>
    <property type="project" value="TreeGrafter"/>
</dbReference>
<dbReference type="InterPro" id="IPR008991">
    <property type="entry name" value="Translation_prot_SH3-like_sf"/>
</dbReference>
<keyword evidence="2 5" id="KW-0889">Transcription antitermination</keyword>
<dbReference type="SMART" id="SM00738">
    <property type="entry name" value="NGN"/>
    <property type="match status" value="1"/>
</dbReference>
<dbReference type="EMBL" id="LO017727">
    <property type="protein sequence ID" value="CRH06692.1"/>
    <property type="molecule type" value="Genomic_DNA"/>
</dbReference>
<dbReference type="PANTHER" id="PTHR30265">
    <property type="entry name" value="RHO-INTERACTING TRANSCRIPTION TERMINATION FACTOR NUSG"/>
    <property type="match status" value="1"/>
</dbReference>
<dbReference type="SUPFAM" id="SSF82679">
    <property type="entry name" value="N-utilization substance G protein NusG, N-terminal domain"/>
    <property type="match status" value="1"/>
</dbReference>
<dbReference type="SUPFAM" id="SSF50104">
    <property type="entry name" value="Translation proteins SH3-like domain"/>
    <property type="match status" value="1"/>
</dbReference>
<dbReference type="PRINTS" id="PR00338">
    <property type="entry name" value="NUSGTNSCPFCT"/>
</dbReference>
<keyword evidence="3 5" id="KW-0805">Transcription regulation</keyword>
<evidence type="ECO:0000259" key="9">
    <source>
        <dbReference type="SMART" id="SM00739"/>
    </source>
</evidence>
<evidence type="ECO:0000256" key="4">
    <source>
        <dbReference type="ARBA" id="ARBA00023163"/>
    </source>
</evidence>
<dbReference type="Gene3D" id="3.30.70.940">
    <property type="entry name" value="NusG, N-terminal domain"/>
    <property type="match status" value="1"/>
</dbReference>
<evidence type="ECO:0000313" key="10">
    <source>
        <dbReference type="EMBL" id="CRH06692.1"/>
    </source>
</evidence>
<dbReference type="InterPro" id="IPR014722">
    <property type="entry name" value="Rib_uL2_dom2"/>
</dbReference>
<accession>A0A1S7LI90</accession>
<dbReference type="InterPro" id="IPR006645">
    <property type="entry name" value="NGN-like_dom"/>
</dbReference>
<dbReference type="GO" id="GO:0031564">
    <property type="term" value="P:transcription antitermination"/>
    <property type="evidence" value="ECO:0007669"/>
    <property type="project" value="UniProtKB-UniRule"/>
</dbReference>
<dbReference type="InterPro" id="IPR001062">
    <property type="entry name" value="Transcrpt_antiterm_NusG"/>
</dbReference>
<feature type="domain" description="KOW" evidence="9">
    <location>
        <begin position="122"/>
        <end position="149"/>
    </location>
</feature>
<evidence type="ECO:0000256" key="1">
    <source>
        <dbReference type="ARBA" id="ARBA00022472"/>
    </source>
</evidence>
<dbReference type="InterPro" id="IPR043425">
    <property type="entry name" value="NusG-like"/>
</dbReference>
<feature type="domain" description="NusG-like N-terminal" evidence="8">
    <location>
        <begin position="2"/>
        <end position="110"/>
    </location>
</feature>
<keyword evidence="1 5" id="KW-0806">Transcription termination</keyword>
<comment type="function">
    <text evidence="5 7">Participates in transcription elongation, termination and antitermination.</text>
</comment>
<dbReference type="GO" id="GO:0006354">
    <property type="term" value="P:DNA-templated transcription elongation"/>
    <property type="evidence" value="ECO:0007669"/>
    <property type="project" value="UniProtKB-UniRule"/>
</dbReference>
<organism evidence="10">
    <name type="scientific">Magnetococcus massalia (strain MO-1)</name>
    <dbReference type="NCBI Taxonomy" id="451514"/>
    <lineage>
        <taxon>Bacteria</taxon>
        <taxon>Pseudomonadati</taxon>
        <taxon>Pseudomonadota</taxon>
        <taxon>Magnetococcia</taxon>
        <taxon>Magnetococcales</taxon>
        <taxon>Magnetococcaceae</taxon>
        <taxon>Magnetococcus</taxon>
    </lineage>
</organism>
<dbReference type="Pfam" id="PF02357">
    <property type="entry name" value="NusG"/>
    <property type="match status" value="1"/>
</dbReference>
<comment type="similarity">
    <text evidence="5 7">Belongs to the NusG family.</text>
</comment>
<dbReference type="HAMAP" id="MF_00948">
    <property type="entry name" value="NusG"/>
    <property type="match status" value="1"/>
</dbReference>
<dbReference type="FunFam" id="3.30.70.940:FF:000001">
    <property type="entry name" value="Transcription termination/antitermination protein NusG"/>
    <property type="match status" value="1"/>
</dbReference>
<dbReference type="PANTHER" id="PTHR30265:SF2">
    <property type="entry name" value="TRANSCRIPTION TERMINATION_ANTITERMINATION PROTEIN NUSG"/>
    <property type="match status" value="1"/>
</dbReference>
<name>A0A1S7LI90_MAGMO</name>
<reference evidence="10" key="1">
    <citation type="submission" date="2015-04" db="EMBL/GenBank/DDBJ databases">
        <authorList>
            <person name="Syromyatnikov M.Y."/>
            <person name="Popov V.N."/>
        </authorList>
    </citation>
    <scope>NUCLEOTIDE SEQUENCE</scope>
    <source>
        <strain evidence="10">MO-1</strain>
    </source>
</reference>
<dbReference type="CDD" id="cd09891">
    <property type="entry name" value="NGN_Bact_1"/>
    <property type="match status" value="1"/>
</dbReference>
<dbReference type="NCBIfam" id="TIGR00922">
    <property type="entry name" value="nusG"/>
    <property type="match status" value="1"/>
</dbReference>
<dbReference type="GO" id="GO:0032784">
    <property type="term" value="P:regulation of DNA-templated transcription elongation"/>
    <property type="evidence" value="ECO:0007669"/>
    <property type="project" value="InterPro"/>
</dbReference>
<dbReference type="InterPro" id="IPR005824">
    <property type="entry name" value="KOW"/>
</dbReference>